<dbReference type="Pfam" id="PF10531">
    <property type="entry name" value="SLBB"/>
    <property type="match status" value="1"/>
</dbReference>
<proteinExistence type="predicted"/>
<dbReference type="PANTHER" id="PTHR21180:SF32">
    <property type="entry name" value="ENDONUCLEASE_EXONUCLEASE_PHOSPHATASE FAMILY DOMAIN-CONTAINING PROTEIN 1"/>
    <property type="match status" value="1"/>
</dbReference>
<dbReference type="Proteomes" id="UP000233654">
    <property type="component" value="Unassembled WGS sequence"/>
</dbReference>
<evidence type="ECO:0000256" key="1">
    <source>
        <dbReference type="SAM" id="Phobius"/>
    </source>
</evidence>
<dbReference type="EMBL" id="PHEX01000065">
    <property type="protein sequence ID" value="PKQ27680.1"/>
    <property type="molecule type" value="Genomic_DNA"/>
</dbReference>
<accession>A0A2N3G4N4</accession>
<feature type="domain" description="Helix-hairpin-helix DNA-binding motif class 1" evidence="2">
    <location>
        <begin position="184"/>
        <end position="203"/>
    </location>
</feature>
<keyword evidence="1" id="KW-0812">Transmembrane</keyword>
<dbReference type="PANTHER" id="PTHR21180">
    <property type="entry name" value="ENDONUCLEASE/EXONUCLEASE/PHOSPHATASE FAMILY DOMAIN-CONTAINING PROTEIN 1"/>
    <property type="match status" value="1"/>
</dbReference>
<dbReference type="Gene3D" id="1.10.150.310">
    <property type="entry name" value="Tex RuvX-like domain-like"/>
    <property type="match status" value="1"/>
</dbReference>
<feature type="domain" description="Helix-hairpin-helix DNA-binding motif class 1" evidence="2">
    <location>
        <begin position="154"/>
        <end position="173"/>
    </location>
</feature>
<dbReference type="GO" id="GO:0015627">
    <property type="term" value="C:type II protein secretion system complex"/>
    <property type="evidence" value="ECO:0007669"/>
    <property type="project" value="TreeGrafter"/>
</dbReference>
<dbReference type="InterPro" id="IPR010994">
    <property type="entry name" value="RuvA_2-like"/>
</dbReference>
<dbReference type="InterPro" id="IPR004509">
    <property type="entry name" value="Competence_ComEA_HhH"/>
</dbReference>
<name>A0A2N3G4N4_9ACTN</name>
<dbReference type="Pfam" id="PF12836">
    <property type="entry name" value="HHH_3"/>
    <property type="match status" value="1"/>
</dbReference>
<reference evidence="3 4" key="1">
    <citation type="journal article" date="2017" name="ISME J.">
        <title>Potential for microbial H2 and metal transformations associated with novel bacteria and archaea in deep terrestrial subsurface sediments.</title>
        <authorList>
            <person name="Hernsdorf A.W."/>
            <person name="Amano Y."/>
            <person name="Miyakawa K."/>
            <person name="Ise K."/>
            <person name="Suzuki Y."/>
            <person name="Anantharaman K."/>
            <person name="Probst A."/>
            <person name="Burstein D."/>
            <person name="Thomas B.C."/>
            <person name="Banfield J.F."/>
        </authorList>
    </citation>
    <scope>NUCLEOTIDE SEQUENCE [LARGE SCALE GENOMIC DNA]</scope>
    <source>
        <strain evidence="3">HGW-Actinobacteria-3</strain>
    </source>
</reference>
<dbReference type="SMART" id="SM00278">
    <property type="entry name" value="HhH1"/>
    <property type="match status" value="2"/>
</dbReference>
<keyword evidence="1" id="KW-0472">Membrane</keyword>
<comment type="caution">
    <text evidence="3">The sequence shown here is derived from an EMBL/GenBank/DDBJ whole genome shotgun (WGS) entry which is preliminary data.</text>
</comment>
<evidence type="ECO:0000259" key="2">
    <source>
        <dbReference type="SMART" id="SM00278"/>
    </source>
</evidence>
<dbReference type="InterPro" id="IPR051675">
    <property type="entry name" value="Endo/Exo/Phosphatase_dom_1"/>
</dbReference>
<feature type="transmembrane region" description="Helical" evidence="1">
    <location>
        <begin position="22"/>
        <end position="43"/>
    </location>
</feature>
<protein>
    <submittedName>
        <fullName evidence="3">Competence protein ComEA</fullName>
    </submittedName>
</protein>
<keyword evidence="1" id="KW-1133">Transmembrane helix</keyword>
<dbReference type="GO" id="GO:0006281">
    <property type="term" value="P:DNA repair"/>
    <property type="evidence" value="ECO:0007669"/>
    <property type="project" value="InterPro"/>
</dbReference>
<dbReference type="Gene3D" id="3.10.560.10">
    <property type="entry name" value="Outer membrane lipoprotein wza domain like"/>
    <property type="match status" value="1"/>
</dbReference>
<dbReference type="InterPro" id="IPR003583">
    <property type="entry name" value="Hlx-hairpin-Hlx_DNA-bd_motif"/>
</dbReference>
<dbReference type="InterPro" id="IPR019554">
    <property type="entry name" value="Soluble_ligand-bd"/>
</dbReference>
<evidence type="ECO:0000313" key="4">
    <source>
        <dbReference type="Proteomes" id="UP000233654"/>
    </source>
</evidence>
<dbReference type="GO" id="GO:0015628">
    <property type="term" value="P:protein secretion by the type II secretion system"/>
    <property type="evidence" value="ECO:0007669"/>
    <property type="project" value="TreeGrafter"/>
</dbReference>
<dbReference type="AlphaFoldDB" id="A0A2N3G4N4"/>
<evidence type="ECO:0000313" key="3">
    <source>
        <dbReference type="EMBL" id="PKQ27680.1"/>
    </source>
</evidence>
<dbReference type="GO" id="GO:0003677">
    <property type="term" value="F:DNA binding"/>
    <property type="evidence" value="ECO:0007669"/>
    <property type="project" value="InterPro"/>
</dbReference>
<organism evidence="3 4">
    <name type="scientific">Candidatus Anoxymicrobium japonicum</name>
    <dbReference type="NCBI Taxonomy" id="2013648"/>
    <lineage>
        <taxon>Bacteria</taxon>
        <taxon>Bacillati</taxon>
        <taxon>Actinomycetota</taxon>
        <taxon>Candidatus Geothermincolia</taxon>
        <taxon>Candidatus Geothermincolales</taxon>
        <taxon>Candidatus Anoxymicrobiaceae</taxon>
        <taxon>Candidatus Anoxymicrobium</taxon>
    </lineage>
</organism>
<dbReference type="NCBIfam" id="TIGR00426">
    <property type="entry name" value="competence protein ComEA helix-hairpin-helix repeat region"/>
    <property type="match status" value="1"/>
</dbReference>
<dbReference type="SUPFAM" id="SSF47781">
    <property type="entry name" value="RuvA domain 2-like"/>
    <property type="match status" value="1"/>
</dbReference>
<gene>
    <name evidence="3" type="ORF">CVT63_06725</name>
</gene>
<sequence>MQVQDRSSLQQLIDAAASLTRVQLVAISCLIALFCMGSVLAYVRSKPRPITIDNGTVSAGAPERERTLTVHVAGAIVSPGLYKLPEGSRVADAIERAGGASSEAALDDINLAGRLTDGQKVMVPQKASVGTAPGENVSTSGQSSLVNVNTANADELEKLPGIGPAMAERIIEYRKKNGPFSAADDLDDVEGIGPAKLKALQDLVTI</sequence>